<proteinExistence type="predicted"/>
<keyword evidence="2" id="KW-1185">Reference proteome</keyword>
<dbReference type="AlphaFoldDB" id="A0AAD6MRH4"/>
<organism evidence="1 2">
    <name type="scientific">Penicillium malachiteum</name>
    <dbReference type="NCBI Taxonomy" id="1324776"/>
    <lineage>
        <taxon>Eukaryota</taxon>
        <taxon>Fungi</taxon>
        <taxon>Dikarya</taxon>
        <taxon>Ascomycota</taxon>
        <taxon>Pezizomycotina</taxon>
        <taxon>Eurotiomycetes</taxon>
        <taxon>Eurotiomycetidae</taxon>
        <taxon>Eurotiales</taxon>
        <taxon>Aspergillaceae</taxon>
        <taxon>Penicillium</taxon>
    </lineage>
</organism>
<dbReference type="Proteomes" id="UP001215712">
    <property type="component" value="Unassembled WGS sequence"/>
</dbReference>
<dbReference type="EMBL" id="JAQJAN010000019">
    <property type="protein sequence ID" value="KAJ5709117.1"/>
    <property type="molecule type" value="Genomic_DNA"/>
</dbReference>
<name>A0AAD6MRH4_9EURO</name>
<sequence>MSYTRRLWKPLVATTAGGLVGLGSFFVFTRHAILVPIDPADHLNKFVQNGNFNPHNNPFVEDKFVRRIPLDQINPRLLENPQKLNESFYAGVWSGPGFSIQRVLSRNVSPDDPKTPKLWSRAELEASTYEQGTWITGSLEVCEKTPESIVVRGGDTEIKDGLKSLDAFLELSSAIKKEEGVVEFGLRSAFFTGTDATGTPALPGFAVWLHLQYAKLLLVTGAAHVCRQ</sequence>
<protein>
    <submittedName>
        <fullName evidence="1">Uncharacterized protein</fullName>
    </submittedName>
</protein>
<comment type="caution">
    <text evidence="1">The sequence shown here is derived from an EMBL/GenBank/DDBJ whole genome shotgun (WGS) entry which is preliminary data.</text>
</comment>
<accession>A0AAD6MRH4</accession>
<reference evidence="1" key="2">
    <citation type="submission" date="2023-01" db="EMBL/GenBank/DDBJ databases">
        <authorList>
            <person name="Petersen C."/>
        </authorList>
    </citation>
    <scope>NUCLEOTIDE SEQUENCE</scope>
    <source>
        <strain evidence="1">IBT 17514</strain>
    </source>
</reference>
<evidence type="ECO:0000313" key="1">
    <source>
        <dbReference type="EMBL" id="KAJ5709117.1"/>
    </source>
</evidence>
<evidence type="ECO:0000313" key="2">
    <source>
        <dbReference type="Proteomes" id="UP001215712"/>
    </source>
</evidence>
<reference evidence="1" key="1">
    <citation type="journal article" date="2023" name="IMA Fungus">
        <title>Comparative genomic study of the Penicillium genus elucidates a diverse pangenome and 15 lateral gene transfer events.</title>
        <authorList>
            <person name="Petersen C."/>
            <person name="Sorensen T."/>
            <person name="Nielsen M.R."/>
            <person name="Sondergaard T.E."/>
            <person name="Sorensen J.L."/>
            <person name="Fitzpatrick D.A."/>
            <person name="Frisvad J.C."/>
            <person name="Nielsen K.L."/>
        </authorList>
    </citation>
    <scope>NUCLEOTIDE SEQUENCE</scope>
    <source>
        <strain evidence="1">IBT 17514</strain>
    </source>
</reference>
<gene>
    <name evidence="1" type="ORF">N7493_010451</name>
</gene>